<keyword evidence="10" id="KW-1185">Reference proteome</keyword>
<evidence type="ECO:0000313" key="9">
    <source>
        <dbReference type="EMBL" id="OMH28283.1"/>
    </source>
</evidence>
<name>A0A1R1LL79_9MICC</name>
<evidence type="ECO:0000256" key="1">
    <source>
        <dbReference type="ARBA" id="ARBA00004370"/>
    </source>
</evidence>
<evidence type="ECO:0000256" key="4">
    <source>
        <dbReference type="ARBA" id="ARBA00023136"/>
    </source>
</evidence>
<dbReference type="AlphaFoldDB" id="A0A1R1LL79"/>
<dbReference type="Pfam" id="PF10502">
    <property type="entry name" value="Peptidase_S26"/>
    <property type="match status" value="1"/>
</dbReference>
<dbReference type="SUPFAM" id="SSF51306">
    <property type="entry name" value="LexA/Signal peptidase"/>
    <property type="match status" value="1"/>
</dbReference>
<evidence type="ECO:0000256" key="7">
    <source>
        <dbReference type="SAM" id="Phobius"/>
    </source>
</evidence>
<dbReference type="InterPro" id="IPR001733">
    <property type="entry name" value="Peptidase_S26B"/>
</dbReference>
<dbReference type="InterPro" id="IPR036286">
    <property type="entry name" value="LexA/Signal_pep-like_sf"/>
</dbReference>
<evidence type="ECO:0000256" key="2">
    <source>
        <dbReference type="ARBA" id="ARBA00022692"/>
    </source>
</evidence>
<comment type="subcellular location">
    <subcellularLocation>
        <location evidence="1">Membrane</location>
    </subcellularLocation>
</comment>
<evidence type="ECO:0000259" key="8">
    <source>
        <dbReference type="Pfam" id="PF10502"/>
    </source>
</evidence>
<dbReference type="GO" id="GO:0004252">
    <property type="term" value="F:serine-type endopeptidase activity"/>
    <property type="evidence" value="ECO:0007669"/>
    <property type="project" value="UniProtKB-UniRule"/>
</dbReference>
<keyword evidence="4 7" id="KW-0472">Membrane</keyword>
<comment type="caution">
    <text evidence="9">The sequence shown here is derived from an EMBL/GenBank/DDBJ whole genome shotgun (WGS) entry which is preliminary data.</text>
</comment>
<proteinExistence type="predicted"/>
<dbReference type="GO" id="GO:0006465">
    <property type="term" value="P:signal peptide processing"/>
    <property type="evidence" value="ECO:0007669"/>
    <property type="project" value="UniProtKB-UniRule"/>
</dbReference>
<protein>
    <recommendedName>
        <fullName evidence="5">Signal peptidase I</fullName>
        <ecNumber evidence="5">3.4.21.89</ecNumber>
    </recommendedName>
</protein>
<keyword evidence="2 7" id="KW-0812">Transmembrane</keyword>
<accession>A0A1R1LL79</accession>
<evidence type="ECO:0000256" key="3">
    <source>
        <dbReference type="ARBA" id="ARBA00022989"/>
    </source>
</evidence>
<dbReference type="EC" id="3.4.21.89" evidence="5"/>
<organism evidence="9 10">
    <name type="scientific">Tersicoccus phoenicis</name>
    <dbReference type="NCBI Taxonomy" id="554083"/>
    <lineage>
        <taxon>Bacteria</taxon>
        <taxon>Bacillati</taxon>
        <taxon>Actinomycetota</taxon>
        <taxon>Actinomycetes</taxon>
        <taxon>Micrococcales</taxon>
        <taxon>Micrococcaceae</taxon>
        <taxon>Tersicoccus</taxon>
    </lineage>
</organism>
<dbReference type="GO" id="GO:0016020">
    <property type="term" value="C:membrane"/>
    <property type="evidence" value="ECO:0007669"/>
    <property type="project" value="UniProtKB-SubCell"/>
</dbReference>
<feature type="transmembrane region" description="Helical" evidence="7">
    <location>
        <begin position="140"/>
        <end position="158"/>
    </location>
</feature>
<dbReference type="PANTHER" id="PTHR10806:SF6">
    <property type="entry name" value="SIGNAL PEPTIDASE COMPLEX CATALYTIC SUBUNIT SEC11"/>
    <property type="match status" value="1"/>
</dbReference>
<dbReference type="Proteomes" id="UP000187085">
    <property type="component" value="Unassembled WGS sequence"/>
</dbReference>
<feature type="region of interest" description="Disordered" evidence="6">
    <location>
        <begin position="166"/>
        <end position="186"/>
    </location>
</feature>
<dbReference type="CDD" id="cd06530">
    <property type="entry name" value="S26_SPase_I"/>
    <property type="match status" value="1"/>
</dbReference>
<dbReference type="PANTHER" id="PTHR10806">
    <property type="entry name" value="SIGNAL PEPTIDASE COMPLEX CATALYTIC SUBUNIT SEC11"/>
    <property type="match status" value="1"/>
</dbReference>
<keyword evidence="3 7" id="KW-1133">Transmembrane helix</keyword>
<gene>
    <name evidence="9" type="ORF">BKD30_01840</name>
</gene>
<evidence type="ECO:0000256" key="5">
    <source>
        <dbReference type="NCBIfam" id="TIGR02228"/>
    </source>
</evidence>
<sequence>MLSAAAAAVVVAALLALVAVPRALGWVPLTVLSGSMEPAIPTGSQVVVRPVGSAEDVARVSIGDVITFLPRPDDPTPVTHRVVAVGSGADGKPSFTTKGDANRDPDAAAVTVLQLRGVVMYHVPVAGYLATAVDPNQKRIVVLIGGIALAGYAGWQLIQASRSFRRERAGRVRHRSRPAGGVSPSE</sequence>
<evidence type="ECO:0000313" key="10">
    <source>
        <dbReference type="Proteomes" id="UP000187085"/>
    </source>
</evidence>
<dbReference type="STRING" id="554083.BKD30_01840"/>
<feature type="domain" description="Peptidase S26" evidence="8">
    <location>
        <begin position="9"/>
        <end position="86"/>
    </location>
</feature>
<dbReference type="InterPro" id="IPR019533">
    <property type="entry name" value="Peptidase_S26"/>
</dbReference>
<dbReference type="GO" id="GO:0009003">
    <property type="term" value="F:signal peptidase activity"/>
    <property type="evidence" value="ECO:0007669"/>
    <property type="project" value="UniProtKB-EC"/>
</dbReference>
<dbReference type="NCBIfam" id="TIGR02228">
    <property type="entry name" value="sigpep_I_arch"/>
    <property type="match status" value="1"/>
</dbReference>
<dbReference type="EMBL" id="MRDE01000009">
    <property type="protein sequence ID" value="OMH28283.1"/>
    <property type="molecule type" value="Genomic_DNA"/>
</dbReference>
<evidence type="ECO:0000256" key="6">
    <source>
        <dbReference type="SAM" id="MobiDB-lite"/>
    </source>
</evidence>
<reference evidence="9 10" key="1">
    <citation type="submission" date="2016-12" db="EMBL/GenBank/DDBJ databases">
        <title>Draft genome of Tersicoccus phoenicis 1P05MA.</title>
        <authorList>
            <person name="Nakajima Y."/>
            <person name="Yoshizawa S."/>
            <person name="Nakamura K."/>
            <person name="Ogura Y."/>
            <person name="Hayashi T."/>
            <person name="Kogure K."/>
        </authorList>
    </citation>
    <scope>NUCLEOTIDE SEQUENCE [LARGE SCALE GENOMIC DNA]</scope>
    <source>
        <strain evidence="9 10">1p05MA</strain>
    </source>
</reference>
<dbReference type="PRINTS" id="PR00728">
    <property type="entry name" value="SIGNALPTASE"/>
</dbReference>